<keyword evidence="3" id="KW-0813">Transport</keyword>
<evidence type="ECO:0000256" key="2">
    <source>
        <dbReference type="ARBA" id="ARBA00007935"/>
    </source>
</evidence>
<dbReference type="RefSeq" id="WP_106308195.1">
    <property type="nucleotide sequence ID" value="NZ_PVWO01000274.1"/>
</dbReference>
<evidence type="ECO:0000256" key="6">
    <source>
        <dbReference type="ARBA" id="ARBA00022989"/>
    </source>
</evidence>
<feature type="transmembrane region" description="Helical" evidence="8">
    <location>
        <begin position="266"/>
        <end position="288"/>
    </location>
</feature>
<keyword evidence="6 8" id="KW-1133">Transmembrane helix</keyword>
<dbReference type="AlphaFoldDB" id="A0A2T1GAH2"/>
<dbReference type="PANTHER" id="PTHR30472:SF41">
    <property type="entry name" value="TRANSPORT SYSTEM PERMEASE PROTEIN"/>
    <property type="match status" value="1"/>
</dbReference>
<accession>A0A2T1GAH2</accession>
<dbReference type="Proteomes" id="UP000238937">
    <property type="component" value="Unassembled WGS sequence"/>
</dbReference>
<keyword evidence="10" id="KW-1185">Reference proteome</keyword>
<name>A0A2T1GAH2_9CYAN</name>
<feature type="transmembrane region" description="Helical" evidence="8">
    <location>
        <begin position="113"/>
        <end position="138"/>
    </location>
</feature>
<dbReference type="OrthoDB" id="9792889at2"/>
<feature type="transmembrane region" description="Helical" evidence="8">
    <location>
        <begin position="177"/>
        <end position="198"/>
    </location>
</feature>
<evidence type="ECO:0000256" key="1">
    <source>
        <dbReference type="ARBA" id="ARBA00004651"/>
    </source>
</evidence>
<evidence type="ECO:0000256" key="7">
    <source>
        <dbReference type="ARBA" id="ARBA00023136"/>
    </source>
</evidence>
<feature type="transmembrane region" description="Helical" evidence="8">
    <location>
        <begin position="308"/>
        <end position="328"/>
    </location>
</feature>
<sequence>MPIHPAPPKIDRQPPTRLKKEKIERRSIILGLLFILPIPFFLTSLAMGSVSIPLGDVVTILLGGIPQKESWSDIVIQFRLPKAITAILAGAALSTSGLQLQTLFNNPLAGPSVLGISAGASLGVALVILGTQLFGISLASLGAIGSYSTIVAACLGAGIVTGLVIVVARRVQSSTSLLVLGLLFGYATGAMVELLLYFSTAEPVKSYLNWTTGSFGGVTWEQLPIMSIGILSGLILAILVAPSLNPLLLGETQAQSLGISIERLRLLVLVSSSLLAGIVTAFCGPIAFIGISVPHLCRGLLKTSDLRWLFPAVSLVGGSFALVADIIAQMPGGRSVLPINSVTALIGTPIIAWIILRQQRNLAS</sequence>
<keyword evidence="4" id="KW-1003">Cell membrane</keyword>
<comment type="subcellular location">
    <subcellularLocation>
        <location evidence="1">Cell membrane</location>
        <topology evidence="1">Multi-pass membrane protein</topology>
    </subcellularLocation>
</comment>
<organism evidence="9 10">
    <name type="scientific">Chamaesiphon polymorphus CCALA 037</name>
    <dbReference type="NCBI Taxonomy" id="2107692"/>
    <lineage>
        <taxon>Bacteria</taxon>
        <taxon>Bacillati</taxon>
        <taxon>Cyanobacteriota</taxon>
        <taxon>Cyanophyceae</taxon>
        <taxon>Gomontiellales</taxon>
        <taxon>Chamaesiphonaceae</taxon>
        <taxon>Chamaesiphon</taxon>
    </lineage>
</organism>
<dbReference type="InterPro" id="IPR000522">
    <property type="entry name" value="ABC_transptr_permease_BtuC"/>
</dbReference>
<feature type="transmembrane region" description="Helical" evidence="8">
    <location>
        <begin position="27"/>
        <end position="54"/>
    </location>
</feature>
<reference evidence="9 10" key="1">
    <citation type="submission" date="2018-03" db="EMBL/GenBank/DDBJ databases">
        <title>The ancient ancestry and fast evolution of plastids.</title>
        <authorList>
            <person name="Moore K.R."/>
            <person name="Magnabosco C."/>
            <person name="Momper L."/>
            <person name="Gold D.A."/>
            <person name="Bosak T."/>
            <person name="Fournier G.P."/>
        </authorList>
    </citation>
    <scope>NUCLEOTIDE SEQUENCE [LARGE SCALE GENOMIC DNA]</scope>
    <source>
        <strain evidence="9 10">CCALA 037</strain>
    </source>
</reference>
<dbReference type="GO" id="GO:0022857">
    <property type="term" value="F:transmembrane transporter activity"/>
    <property type="evidence" value="ECO:0007669"/>
    <property type="project" value="InterPro"/>
</dbReference>
<dbReference type="GO" id="GO:0005886">
    <property type="term" value="C:plasma membrane"/>
    <property type="evidence" value="ECO:0007669"/>
    <property type="project" value="UniProtKB-SubCell"/>
</dbReference>
<feature type="transmembrane region" description="Helical" evidence="8">
    <location>
        <begin position="335"/>
        <end position="356"/>
    </location>
</feature>
<dbReference type="EMBL" id="PVWO01000274">
    <property type="protein sequence ID" value="PSB54244.1"/>
    <property type="molecule type" value="Genomic_DNA"/>
</dbReference>
<comment type="caution">
    <text evidence="9">The sequence shown here is derived from an EMBL/GenBank/DDBJ whole genome shotgun (WGS) entry which is preliminary data.</text>
</comment>
<gene>
    <name evidence="9" type="ORF">C7B77_18715</name>
</gene>
<protein>
    <submittedName>
        <fullName evidence="9">Iron ABC transporter</fullName>
    </submittedName>
</protein>
<evidence type="ECO:0000313" key="9">
    <source>
        <dbReference type="EMBL" id="PSB54244.1"/>
    </source>
</evidence>
<evidence type="ECO:0000256" key="4">
    <source>
        <dbReference type="ARBA" id="ARBA00022475"/>
    </source>
</evidence>
<dbReference type="SUPFAM" id="SSF81345">
    <property type="entry name" value="ABC transporter involved in vitamin B12 uptake, BtuC"/>
    <property type="match status" value="1"/>
</dbReference>
<evidence type="ECO:0000256" key="3">
    <source>
        <dbReference type="ARBA" id="ARBA00022448"/>
    </source>
</evidence>
<dbReference type="Gene3D" id="1.10.3470.10">
    <property type="entry name" value="ABC transporter involved in vitamin B12 uptake, BtuC"/>
    <property type="match status" value="1"/>
</dbReference>
<keyword evidence="5 8" id="KW-0812">Transmembrane</keyword>
<proteinExistence type="inferred from homology"/>
<evidence type="ECO:0000313" key="10">
    <source>
        <dbReference type="Proteomes" id="UP000238937"/>
    </source>
</evidence>
<dbReference type="PANTHER" id="PTHR30472">
    <property type="entry name" value="FERRIC ENTEROBACTIN TRANSPORT SYSTEM PERMEASE PROTEIN"/>
    <property type="match status" value="1"/>
</dbReference>
<evidence type="ECO:0000256" key="5">
    <source>
        <dbReference type="ARBA" id="ARBA00022692"/>
    </source>
</evidence>
<comment type="similarity">
    <text evidence="2">Belongs to the binding-protein-dependent transport system permease family. FecCD subfamily.</text>
</comment>
<feature type="transmembrane region" description="Helical" evidence="8">
    <location>
        <begin position="225"/>
        <end position="245"/>
    </location>
</feature>
<dbReference type="CDD" id="cd06550">
    <property type="entry name" value="TM_ABC_iron-siderophores_like"/>
    <property type="match status" value="1"/>
</dbReference>
<dbReference type="InterPro" id="IPR037294">
    <property type="entry name" value="ABC_BtuC-like"/>
</dbReference>
<feature type="transmembrane region" description="Helical" evidence="8">
    <location>
        <begin position="144"/>
        <end position="168"/>
    </location>
</feature>
<keyword evidence="7 8" id="KW-0472">Membrane</keyword>
<dbReference type="GO" id="GO:0033214">
    <property type="term" value="P:siderophore-iron import into cell"/>
    <property type="evidence" value="ECO:0007669"/>
    <property type="project" value="TreeGrafter"/>
</dbReference>
<evidence type="ECO:0000256" key="8">
    <source>
        <dbReference type="SAM" id="Phobius"/>
    </source>
</evidence>
<dbReference type="Pfam" id="PF01032">
    <property type="entry name" value="FecCD"/>
    <property type="match status" value="1"/>
</dbReference>